<dbReference type="OrthoDB" id="10253744at2759"/>
<name>A0A8H7UP57_9FUNG</name>
<dbReference type="SUPFAM" id="SSF52833">
    <property type="entry name" value="Thioredoxin-like"/>
    <property type="match status" value="1"/>
</dbReference>
<protein>
    <recommendedName>
        <fullName evidence="3">Sucrase/ferredoxin-like-domain-containing protein</fullName>
    </recommendedName>
</protein>
<dbReference type="InterPro" id="IPR009737">
    <property type="entry name" value="Aim32/Apd1-like"/>
</dbReference>
<accession>A0A8H7UP57</accession>
<evidence type="ECO:0008006" key="3">
    <source>
        <dbReference type="Google" id="ProtNLM"/>
    </source>
</evidence>
<evidence type="ECO:0000313" key="1">
    <source>
        <dbReference type="EMBL" id="KAG2188932.1"/>
    </source>
</evidence>
<dbReference type="Proteomes" id="UP000612746">
    <property type="component" value="Unassembled WGS sequence"/>
</dbReference>
<dbReference type="InterPro" id="IPR036249">
    <property type="entry name" value="Thioredoxin-like_sf"/>
</dbReference>
<dbReference type="EMBL" id="JAEPRA010000001">
    <property type="protein sequence ID" value="KAG2188932.1"/>
    <property type="molecule type" value="Genomic_DNA"/>
</dbReference>
<proteinExistence type="predicted"/>
<keyword evidence="2" id="KW-1185">Reference proteome</keyword>
<comment type="caution">
    <text evidence="1">The sequence shown here is derived from an EMBL/GenBank/DDBJ whole genome shotgun (WGS) entry which is preliminary data.</text>
</comment>
<reference evidence="1" key="1">
    <citation type="submission" date="2020-12" db="EMBL/GenBank/DDBJ databases">
        <title>Metabolic potential, ecology and presence of endohyphal bacteria is reflected in genomic diversity of Mucoromycotina.</title>
        <authorList>
            <person name="Muszewska A."/>
            <person name="Okrasinska A."/>
            <person name="Steczkiewicz K."/>
            <person name="Drgas O."/>
            <person name="Orlowska M."/>
            <person name="Perlinska-Lenart U."/>
            <person name="Aleksandrzak-Piekarczyk T."/>
            <person name="Szatraj K."/>
            <person name="Zielenkiewicz U."/>
            <person name="Pilsyk S."/>
            <person name="Malc E."/>
            <person name="Mieczkowski P."/>
            <person name="Kruszewska J.S."/>
            <person name="Biernat P."/>
            <person name="Pawlowska J."/>
        </authorList>
    </citation>
    <scope>NUCLEOTIDE SEQUENCE</scope>
    <source>
        <strain evidence="1">WA0000051536</strain>
    </source>
</reference>
<sequence>MFRLAASRRIFARCFSGIPFDTKPFPFSRFEPCCPDAATAAGNGFVPCKQHPFPTVIGKKVDFESDMVRLPTTNRHMVVCVGEEGPEWHKAKVEKVKLGMVQAVENIKHREAHHDRTQLPPGSNTLLTVCDRERLQGDQLDQPWPASDVLLFPAFHVAKAVDPFKPEFSSILDAIWAPEKEDLEKVKEHVQVENMADTTQAVVLVCTHRMRDARCGVLGPILVDEFKRCLKAKGLHGEEAKKLGKHVDVYGTSHFGGHKFAGNLIIHSPSLGGHMYGNVRACHVDTIIDRHIIDEKTVFAQLHQNGVTWSDDKILATVENEVGIIGPL</sequence>
<gene>
    <name evidence="1" type="ORF">INT44_004074</name>
</gene>
<evidence type="ECO:0000313" key="2">
    <source>
        <dbReference type="Proteomes" id="UP000612746"/>
    </source>
</evidence>
<dbReference type="PANTHER" id="PTHR31902:SF14">
    <property type="entry name" value="ACTIN PATCHES DISTAL PROTEIN 1"/>
    <property type="match status" value="1"/>
</dbReference>
<dbReference type="PANTHER" id="PTHR31902">
    <property type="entry name" value="ACTIN PATCHES DISTAL PROTEIN 1"/>
    <property type="match status" value="1"/>
</dbReference>
<dbReference type="Pfam" id="PF06999">
    <property type="entry name" value="Suc_Fer-like"/>
    <property type="match status" value="1"/>
</dbReference>
<dbReference type="AlphaFoldDB" id="A0A8H7UP57"/>
<dbReference type="CDD" id="cd03062">
    <property type="entry name" value="TRX_Fd_Sucrase"/>
    <property type="match status" value="1"/>
</dbReference>
<organism evidence="1 2">
    <name type="scientific">Umbelopsis vinacea</name>
    <dbReference type="NCBI Taxonomy" id="44442"/>
    <lineage>
        <taxon>Eukaryota</taxon>
        <taxon>Fungi</taxon>
        <taxon>Fungi incertae sedis</taxon>
        <taxon>Mucoromycota</taxon>
        <taxon>Mucoromycotina</taxon>
        <taxon>Umbelopsidomycetes</taxon>
        <taxon>Umbelopsidales</taxon>
        <taxon>Umbelopsidaceae</taxon>
        <taxon>Umbelopsis</taxon>
    </lineage>
</organism>
<dbReference type="Gene3D" id="3.40.30.10">
    <property type="entry name" value="Glutaredoxin"/>
    <property type="match status" value="1"/>
</dbReference>